<keyword evidence="3" id="KW-1185">Reference proteome</keyword>
<dbReference type="AlphaFoldDB" id="A0AAW0XTH0"/>
<evidence type="ECO:0000256" key="1">
    <source>
        <dbReference type="SAM" id="SignalP"/>
    </source>
</evidence>
<evidence type="ECO:0000313" key="2">
    <source>
        <dbReference type="EMBL" id="KAK8742984.1"/>
    </source>
</evidence>
<evidence type="ECO:0000313" key="3">
    <source>
        <dbReference type="Proteomes" id="UP001445076"/>
    </source>
</evidence>
<keyword evidence="1" id="KW-0732">Signal</keyword>
<reference evidence="2 3" key="1">
    <citation type="journal article" date="2024" name="BMC Genomics">
        <title>Genome assembly of redclaw crayfish (Cherax quadricarinatus) provides insights into its immune adaptation and hypoxia tolerance.</title>
        <authorList>
            <person name="Liu Z."/>
            <person name="Zheng J."/>
            <person name="Li H."/>
            <person name="Fang K."/>
            <person name="Wang S."/>
            <person name="He J."/>
            <person name="Zhou D."/>
            <person name="Weng S."/>
            <person name="Chi M."/>
            <person name="Gu Z."/>
            <person name="He J."/>
            <person name="Li F."/>
            <person name="Wang M."/>
        </authorList>
    </citation>
    <scope>NUCLEOTIDE SEQUENCE [LARGE SCALE GENOMIC DNA]</scope>
    <source>
        <strain evidence="2">ZL_2023a</strain>
    </source>
</reference>
<sequence>MLSVVFLVATCTLAAALPKPDIIVVDPEPARSDFIAYGQGDTFVDSALKSKMGDEGPGESRAQVLGLLAGEGTFGSKSETVLDLPQGAGTSGAGEYAGINKGFGGGFTGSSDVSSVENQGSRALSNLRGRHRGSGIVGGSSGAKAKEGILIVPV</sequence>
<organism evidence="2 3">
    <name type="scientific">Cherax quadricarinatus</name>
    <name type="common">Australian red claw crayfish</name>
    <dbReference type="NCBI Taxonomy" id="27406"/>
    <lineage>
        <taxon>Eukaryota</taxon>
        <taxon>Metazoa</taxon>
        <taxon>Ecdysozoa</taxon>
        <taxon>Arthropoda</taxon>
        <taxon>Crustacea</taxon>
        <taxon>Multicrustacea</taxon>
        <taxon>Malacostraca</taxon>
        <taxon>Eumalacostraca</taxon>
        <taxon>Eucarida</taxon>
        <taxon>Decapoda</taxon>
        <taxon>Pleocyemata</taxon>
        <taxon>Astacidea</taxon>
        <taxon>Parastacoidea</taxon>
        <taxon>Parastacidae</taxon>
        <taxon>Cherax</taxon>
    </lineage>
</organism>
<feature type="chain" id="PRO_5043822183" evidence="1">
    <location>
        <begin position="17"/>
        <end position="154"/>
    </location>
</feature>
<gene>
    <name evidence="2" type="ORF">OTU49_001465</name>
</gene>
<comment type="caution">
    <text evidence="2">The sequence shown here is derived from an EMBL/GenBank/DDBJ whole genome shotgun (WGS) entry which is preliminary data.</text>
</comment>
<dbReference type="EMBL" id="JARKIK010000026">
    <property type="protein sequence ID" value="KAK8742984.1"/>
    <property type="molecule type" value="Genomic_DNA"/>
</dbReference>
<protein>
    <submittedName>
        <fullName evidence="2">Uncharacterized protein</fullName>
    </submittedName>
</protein>
<proteinExistence type="predicted"/>
<dbReference type="Proteomes" id="UP001445076">
    <property type="component" value="Unassembled WGS sequence"/>
</dbReference>
<accession>A0AAW0XTH0</accession>
<name>A0AAW0XTH0_CHEQU</name>
<feature type="signal peptide" evidence="1">
    <location>
        <begin position="1"/>
        <end position="16"/>
    </location>
</feature>